<dbReference type="OrthoDB" id="9807907at2"/>
<dbReference type="Proteomes" id="UP000297872">
    <property type="component" value="Unassembled WGS sequence"/>
</dbReference>
<dbReference type="RefSeq" id="WP_134844600.1">
    <property type="nucleotide sequence ID" value="NZ_SGVY01000075.1"/>
</dbReference>
<dbReference type="InterPro" id="IPR038475">
    <property type="entry name" value="RecG_C_sf"/>
</dbReference>
<evidence type="ECO:0000256" key="2">
    <source>
        <dbReference type="ARBA" id="ARBA00023163"/>
    </source>
</evidence>
<dbReference type="PANTHER" id="PTHR30595">
    <property type="entry name" value="GLPR-RELATED TRANSCRIPTIONAL REPRESSOR"/>
    <property type="match status" value="1"/>
</dbReference>
<accession>A0A4Y8USW7</accession>
<keyword evidence="1" id="KW-0805">Transcription regulation</keyword>
<protein>
    <submittedName>
        <fullName evidence="5">DeoR family transcriptional regulator</fullName>
    </submittedName>
</protein>
<dbReference type="InterPro" id="IPR001034">
    <property type="entry name" value="DeoR_HTH"/>
</dbReference>
<dbReference type="GeneID" id="302996786"/>
<dbReference type="SUPFAM" id="SSF46785">
    <property type="entry name" value="Winged helix' DNA-binding domain"/>
    <property type="match status" value="1"/>
</dbReference>
<sequence length="201" mass="22433">MIGLSRKNKSRPGLPGLCELFLGFGIFVIFELAFKQLQSWHKAYTGPAIQMRIYDRSIELWNYGLLPKELTPAALLQKHSSYPRNHNIANVFYKAGFVESWGRGFKKIAEEFERASLPLPTIEENGGGVMAIIQRKTIDEVIAERGGDVGVNVGDMSETMSVTQRTIERDLSVLQKAGIIRHEGRANAGVWVILEQGNTNS</sequence>
<gene>
    <name evidence="5" type="ORF">EXN75_16110</name>
</gene>
<keyword evidence="3" id="KW-1133">Transmembrane helix</keyword>
<dbReference type="AlphaFoldDB" id="A0A4Y8USW7"/>
<organism evidence="5 6">
    <name type="scientific">Segatella hominis</name>
    <dbReference type="NCBI Taxonomy" id="2518605"/>
    <lineage>
        <taxon>Bacteria</taxon>
        <taxon>Pseudomonadati</taxon>
        <taxon>Bacteroidota</taxon>
        <taxon>Bacteroidia</taxon>
        <taxon>Bacteroidales</taxon>
        <taxon>Prevotellaceae</taxon>
        <taxon>Segatella</taxon>
    </lineage>
</organism>
<dbReference type="EMBL" id="SGVY01000075">
    <property type="protein sequence ID" value="TFH70877.1"/>
    <property type="molecule type" value="Genomic_DNA"/>
</dbReference>
<dbReference type="Pfam" id="PF13749">
    <property type="entry name" value="HATPase_c_4"/>
    <property type="match status" value="1"/>
</dbReference>
<dbReference type="PANTHER" id="PTHR30595:SF6">
    <property type="entry name" value="SCHLAFEN ALBA-2 DOMAIN-CONTAINING PROTEIN"/>
    <property type="match status" value="1"/>
</dbReference>
<evidence type="ECO:0000256" key="1">
    <source>
        <dbReference type="ARBA" id="ARBA00023015"/>
    </source>
</evidence>
<keyword evidence="6" id="KW-1185">Reference proteome</keyword>
<feature type="domain" description="HTH deoR-type" evidence="4">
    <location>
        <begin position="151"/>
        <end position="187"/>
    </location>
</feature>
<keyword evidence="2" id="KW-0804">Transcription</keyword>
<comment type="caution">
    <text evidence="5">The sequence shown here is derived from an EMBL/GenBank/DDBJ whole genome shotgun (WGS) entry which is preliminary data.</text>
</comment>
<reference evidence="5 6" key="1">
    <citation type="submission" date="2019-02" db="EMBL/GenBank/DDBJ databases">
        <title>Draft Genome Sequence of the Prevotella sp. BCRC 81118, Isolated from Human Feces.</title>
        <authorList>
            <person name="Huang C.-H."/>
        </authorList>
    </citation>
    <scope>NUCLEOTIDE SEQUENCE [LARGE SCALE GENOMIC DNA]</scope>
    <source>
        <strain evidence="5 6">BCRC 81118</strain>
    </source>
</reference>
<keyword evidence="3" id="KW-0472">Membrane</keyword>
<keyword evidence="3" id="KW-0812">Transmembrane</keyword>
<dbReference type="GO" id="GO:0003700">
    <property type="term" value="F:DNA-binding transcription factor activity"/>
    <property type="evidence" value="ECO:0007669"/>
    <property type="project" value="InterPro"/>
</dbReference>
<dbReference type="Pfam" id="PF08220">
    <property type="entry name" value="HTH_DeoR"/>
    <property type="match status" value="1"/>
</dbReference>
<dbReference type="InterPro" id="IPR036390">
    <property type="entry name" value="WH_DNA-bd_sf"/>
</dbReference>
<dbReference type="Gene3D" id="3.30.565.60">
    <property type="match status" value="1"/>
</dbReference>
<evidence type="ECO:0000313" key="6">
    <source>
        <dbReference type="Proteomes" id="UP000297872"/>
    </source>
</evidence>
<dbReference type="Gene3D" id="1.10.10.10">
    <property type="entry name" value="Winged helix-like DNA-binding domain superfamily/Winged helix DNA-binding domain"/>
    <property type="match status" value="1"/>
</dbReference>
<proteinExistence type="predicted"/>
<feature type="transmembrane region" description="Helical" evidence="3">
    <location>
        <begin position="14"/>
        <end position="34"/>
    </location>
</feature>
<evidence type="ECO:0000259" key="4">
    <source>
        <dbReference type="Pfam" id="PF08220"/>
    </source>
</evidence>
<evidence type="ECO:0000256" key="3">
    <source>
        <dbReference type="SAM" id="Phobius"/>
    </source>
</evidence>
<name>A0A4Y8USW7_9BACT</name>
<evidence type="ECO:0000313" key="5">
    <source>
        <dbReference type="EMBL" id="TFH70877.1"/>
    </source>
</evidence>
<dbReference type="InterPro" id="IPR036388">
    <property type="entry name" value="WH-like_DNA-bd_sf"/>
</dbReference>